<keyword evidence="2" id="KW-1185">Reference proteome</keyword>
<sequence length="219" mass="24651">MFVPELYQVRDETWLRDVMRDHPLATLNTNGADVPYSTHLPALLAPAIPDDAPLVGSEVIGHLNRANPHWRSLSDGMRALLVFQGPGAYVTPATYGLDPAAPTWDFVSIHLHGRLRLVQDREETFEVILATVKQLESTQGEEWDPTSSLEYFRRILPGVGAFRLEIEGVDAMFKLSQEMPAEMRELVIRHFEDREGNRRKLGRLMREHGPCAVSQEAGA</sequence>
<name>A0ACD5BHP3_9PSEU</name>
<proteinExistence type="predicted"/>
<dbReference type="EMBL" id="CP150484">
    <property type="protein sequence ID" value="WYW18803.1"/>
    <property type="molecule type" value="Genomic_DNA"/>
</dbReference>
<accession>A0ACD5BHP3</accession>
<reference evidence="1" key="1">
    <citation type="submission" date="2023-10" db="EMBL/GenBank/DDBJ databases">
        <title>Whole genome sequencing of actinobacterial strain Amycolatopsis sp. (BCA-696) identifies the underlying plant growth-promoting genes.</title>
        <authorList>
            <person name="Gandham P."/>
            <person name="Vadla N."/>
            <person name="Saji A."/>
            <person name="Srinivas V."/>
            <person name="Ruperao P."/>
            <person name="Selvanayagam S."/>
            <person name="Saxena R.K."/>
            <person name="Rathore A."/>
            <person name="Gopalakrishnan S."/>
            <person name="Thakur V."/>
        </authorList>
    </citation>
    <scope>NUCLEOTIDE SEQUENCE</scope>
    <source>
        <strain evidence="1">BCA-696</strain>
    </source>
</reference>
<organism evidence="1 2">
    <name type="scientific">Amycolatopsis coloradensis</name>
    <dbReference type="NCBI Taxonomy" id="76021"/>
    <lineage>
        <taxon>Bacteria</taxon>
        <taxon>Bacillati</taxon>
        <taxon>Actinomycetota</taxon>
        <taxon>Actinomycetes</taxon>
        <taxon>Pseudonocardiales</taxon>
        <taxon>Pseudonocardiaceae</taxon>
        <taxon>Amycolatopsis</taxon>
    </lineage>
</organism>
<protein>
    <submittedName>
        <fullName evidence="1">FMN-binding negative transcriptional regulator</fullName>
    </submittedName>
</protein>
<gene>
    <name evidence="1" type="ORF">LCL61_24990</name>
</gene>
<dbReference type="Proteomes" id="UP001456344">
    <property type="component" value="Chromosome"/>
</dbReference>
<evidence type="ECO:0000313" key="1">
    <source>
        <dbReference type="EMBL" id="WYW18803.1"/>
    </source>
</evidence>
<evidence type="ECO:0000313" key="2">
    <source>
        <dbReference type="Proteomes" id="UP001456344"/>
    </source>
</evidence>